<dbReference type="InterPro" id="IPR001806">
    <property type="entry name" value="Small_GTPase"/>
</dbReference>
<dbReference type="Gene3D" id="3.40.50.300">
    <property type="entry name" value="P-loop containing nucleotide triphosphate hydrolases"/>
    <property type="match status" value="1"/>
</dbReference>
<evidence type="ECO:0000313" key="4">
    <source>
        <dbReference type="EMBL" id="KAK8881080.1"/>
    </source>
</evidence>
<dbReference type="CDD" id="cd00154">
    <property type="entry name" value="Rab"/>
    <property type="match status" value="1"/>
</dbReference>
<dbReference type="Pfam" id="PF00071">
    <property type="entry name" value="Ras"/>
    <property type="match status" value="1"/>
</dbReference>
<dbReference type="SMART" id="SM00176">
    <property type="entry name" value="RAN"/>
    <property type="match status" value="1"/>
</dbReference>
<dbReference type="InterPro" id="IPR005225">
    <property type="entry name" value="Small_GTP-bd"/>
</dbReference>
<dbReference type="SMART" id="SM00175">
    <property type="entry name" value="RAB"/>
    <property type="match status" value="1"/>
</dbReference>
<evidence type="ECO:0000256" key="3">
    <source>
        <dbReference type="SAM" id="MobiDB-lite"/>
    </source>
</evidence>
<evidence type="ECO:0000256" key="1">
    <source>
        <dbReference type="ARBA" id="ARBA00022741"/>
    </source>
</evidence>
<protein>
    <recommendedName>
        <fullName evidence="6">Small GTP-binding protein</fullName>
    </recommendedName>
</protein>
<evidence type="ECO:0008006" key="6">
    <source>
        <dbReference type="Google" id="ProtNLM"/>
    </source>
</evidence>
<gene>
    <name evidence="4" type="ORF">M9Y10_003808</name>
</gene>
<evidence type="ECO:0000313" key="5">
    <source>
        <dbReference type="Proteomes" id="UP001470230"/>
    </source>
</evidence>
<keyword evidence="5" id="KW-1185">Reference proteome</keyword>
<dbReference type="NCBIfam" id="TIGR00231">
    <property type="entry name" value="small_GTP"/>
    <property type="match status" value="1"/>
</dbReference>
<keyword evidence="1" id="KW-0547">Nucleotide-binding</keyword>
<proteinExistence type="predicted"/>
<dbReference type="SUPFAM" id="SSF52540">
    <property type="entry name" value="P-loop containing nucleoside triphosphate hydrolases"/>
    <property type="match status" value="1"/>
</dbReference>
<sequence length="202" mass="22181">MAESKSIDSKIVLLGATSVGKTSIICRAVSDEFDSEMPATIGACYTAKQVQLSDVTVNLQIWDTAGQERFRTLAPMYYRGSVIALLVFSLIEESSLNDVKNWANEMKHQTDEMPKLFVIGNKMDLVDERVITTEQGEEVAKELNAIYCEVSAKSGRGIEELFVNVAEESAKKLCADSGAPKNTQQKIDLKQGDSSGQKKKCC</sequence>
<name>A0ABR2JQN4_9EUKA</name>
<organism evidence="4 5">
    <name type="scientific">Tritrichomonas musculus</name>
    <dbReference type="NCBI Taxonomy" id="1915356"/>
    <lineage>
        <taxon>Eukaryota</taxon>
        <taxon>Metamonada</taxon>
        <taxon>Parabasalia</taxon>
        <taxon>Tritrichomonadida</taxon>
        <taxon>Tritrichomonadidae</taxon>
        <taxon>Tritrichomonas</taxon>
    </lineage>
</organism>
<dbReference type="PROSITE" id="PS51419">
    <property type="entry name" value="RAB"/>
    <property type="match status" value="1"/>
</dbReference>
<keyword evidence="2" id="KW-0342">GTP-binding</keyword>
<accession>A0ABR2JQN4</accession>
<dbReference type="Proteomes" id="UP001470230">
    <property type="component" value="Unassembled WGS sequence"/>
</dbReference>
<dbReference type="PANTHER" id="PTHR47977">
    <property type="entry name" value="RAS-RELATED PROTEIN RAB"/>
    <property type="match status" value="1"/>
</dbReference>
<dbReference type="SMART" id="SM00173">
    <property type="entry name" value="RAS"/>
    <property type="match status" value="1"/>
</dbReference>
<dbReference type="EMBL" id="JAPFFF010000010">
    <property type="protein sequence ID" value="KAK8881080.1"/>
    <property type="molecule type" value="Genomic_DNA"/>
</dbReference>
<dbReference type="PROSITE" id="PS51420">
    <property type="entry name" value="RHO"/>
    <property type="match status" value="1"/>
</dbReference>
<reference evidence="4 5" key="1">
    <citation type="submission" date="2024-04" db="EMBL/GenBank/DDBJ databases">
        <title>Tritrichomonas musculus Genome.</title>
        <authorList>
            <person name="Alves-Ferreira E."/>
            <person name="Grigg M."/>
            <person name="Lorenzi H."/>
            <person name="Galac M."/>
        </authorList>
    </citation>
    <scope>NUCLEOTIDE SEQUENCE [LARGE SCALE GENOMIC DNA]</scope>
    <source>
        <strain evidence="4 5">EAF2021</strain>
    </source>
</reference>
<dbReference type="InterPro" id="IPR050227">
    <property type="entry name" value="Rab"/>
</dbReference>
<comment type="caution">
    <text evidence="4">The sequence shown here is derived from an EMBL/GenBank/DDBJ whole genome shotgun (WGS) entry which is preliminary data.</text>
</comment>
<dbReference type="PRINTS" id="PR00449">
    <property type="entry name" value="RASTRNSFRMNG"/>
</dbReference>
<dbReference type="PROSITE" id="PS51421">
    <property type="entry name" value="RAS"/>
    <property type="match status" value="1"/>
</dbReference>
<evidence type="ECO:0000256" key="2">
    <source>
        <dbReference type="ARBA" id="ARBA00023134"/>
    </source>
</evidence>
<feature type="region of interest" description="Disordered" evidence="3">
    <location>
        <begin position="174"/>
        <end position="202"/>
    </location>
</feature>
<dbReference type="InterPro" id="IPR027417">
    <property type="entry name" value="P-loop_NTPase"/>
</dbReference>
<dbReference type="SMART" id="SM00174">
    <property type="entry name" value="RHO"/>
    <property type="match status" value="1"/>
</dbReference>